<dbReference type="InterPro" id="IPR050172">
    <property type="entry name" value="SsuD_RutA_monooxygenase"/>
</dbReference>
<reference evidence="6 7" key="1">
    <citation type="submission" date="2019-12" db="EMBL/GenBank/DDBJ databases">
        <title>Nitratireductor arenosus sp. nov., Isolated from sea sand, Jeju island, South Korea.</title>
        <authorList>
            <person name="Kim W."/>
        </authorList>
    </citation>
    <scope>NUCLEOTIDE SEQUENCE [LARGE SCALE GENOMIC DNA]</scope>
    <source>
        <strain evidence="6 7">CAU 1489</strain>
    </source>
</reference>
<proteinExistence type="predicted"/>
<dbReference type="Proteomes" id="UP000463224">
    <property type="component" value="Unassembled WGS sequence"/>
</dbReference>
<keyword evidence="1" id="KW-0285">Flavoprotein</keyword>
<dbReference type="SUPFAM" id="SSF51679">
    <property type="entry name" value="Bacterial luciferase-like"/>
    <property type="match status" value="1"/>
</dbReference>
<organism evidence="6 7">
    <name type="scientific">Nitratireductor arenosus</name>
    <dbReference type="NCBI Taxonomy" id="2682096"/>
    <lineage>
        <taxon>Bacteria</taxon>
        <taxon>Pseudomonadati</taxon>
        <taxon>Pseudomonadota</taxon>
        <taxon>Alphaproteobacteria</taxon>
        <taxon>Hyphomicrobiales</taxon>
        <taxon>Phyllobacteriaceae</taxon>
        <taxon>Nitratireductor</taxon>
    </lineage>
</organism>
<evidence type="ECO:0000313" key="7">
    <source>
        <dbReference type="Proteomes" id="UP000463224"/>
    </source>
</evidence>
<gene>
    <name evidence="6" type="ORF">GN330_03095</name>
</gene>
<name>A0A844Q806_9HYPH</name>
<dbReference type="GO" id="GO:0046306">
    <property type="term" value="P:alkanesulfonate catabolic process"/>
    <property type="evidence" value="ECO:0007669"/>
    <property type="project" value="TreeGrafter"/>
</dbReference>
<keyword evidence="3" id="KW-0560">Oxidoreductase</keyword>
<dbReference type="GO" id="GO:0008726">
    <property type="term" value="F:alkanesulfonate monooxygenase activity"/>
    <property type="evidence" value="ECO:0007669"/>
    <property type="project" value="TreeGrafter"/>
</dbReference>
<evidence type="ECO:0000256" key="4">
    <source>
        <dbReference type="ARBA" id="ARBA00023033"/>
    </source>
</evidence>
<evidence type="ECO:0000256" key="2">
    <source>
        <dbReference type="ARBA" id="ARBA00022643"/>
    </source>
</evidence>
<dbReference type="PANTHER" id="PTHR42847">
    <property type="entry name" value="ALKANESULFONATE MONOOXYGENASE"/>
    <property type="match status" value="1"/>
</dbReference>
<sequence>MRAPRNHKPHRSRSTIMSVQVGLPIPQSSPQALDMARLRQYLVKADETGFDSLWVTEQLFGEGPRLSALPLLTFAAALTSRVTLATGILQAALRSPVLLAKSITTLDHLSGGRVLLGVAAGSDPQAYRACGLSTEKIGGQLEDCIKLMKRFWTEDSVTDHSPRWEVEDGSLNPKPVRKPHPPIWFGGSSPLAIKRAARLGSGWLSPGASSTGRYLEELAMVRDIAAQAGHTPESFRVGKRVYMAVDTSPDNARDKLREWYGRTYSGRDPTDVDKVAVWGTPETILEQLGPLLDSGPDVVVLNPVFNELEQLDVIAAEIAPKVRASGPRPTE</sequence>
<dbReference type="EMBL" id="WPHG01000001">
    <property type="protein sequence ID" value="MVA96236.1"/>
    <property type="molecule type" value="Genomic_DNA"/>
</dbReference>
<keyword evidence="2" id="KW-0288">FMN</keyword>
<protein>
    <submittedName>
        <fullName evidence="6">LLM class flavin-dependent oxidoreductase</fullName>
    </submittedName>
</protein>
<evidence type="ECO:0000256" key="1">
    <source>
        <dbReference type="ARBA" id="ARBA00022630"/>
    </source>
</evidence>
<dbReference type="InterPro" id="IPR036661">
    <property type="entry name" value="Luciferase-like_sf"/>
</dbReference>
<evidence type="ECO:0000256" key="3">
    <source>
        <dbReference type="ARBA" id="ARBA00023002"/>
    </source>
</evidence>
<accession>A0A844Q806</accession>
<feature type="domain" description="Luciferase-like" evidence="5">
    <location>
        <begin position="31"/>
        <end position="267"/>
    </location>
</feature>
<dbReference type="InterPro" id="IPR011251">
    <property type="entry name" value="Luciferase-like_dom"/>
</dbReference>
<evidence type="ECO:0000313" key="6">
    <source>
        <dbReference type="EMBL" id="MVA96236.1"/>
    </source>
</evidence>
<keyword evidence="4" id="KW-0503">Monooxygenase</keyword>
<dbReference type="AlphaFoldDB" id="A0A844Q806"/>
<keyword evidence="7" id="KW-1185">Reference proteome</keyword>
<comment type="caution">
    <text evidence="6">The sequence shown here is derived from an EMBL/GenBank/DDBJ whole genome shotgun (WGS) entry which is preliminary data.</text>
</comment>
<dbReference type="Gene3D" id="3.20.20.30">
    <property type="entry name" value="Luciferase-like domain"/>
    <property type="match status" value="1"/>
</dbReference>
<evidence type="ECO:0000259" key="5">
    <source>
        <dbReference type="Pfam" id="PF00296"/>
    </source>
</evidence>
<dbReference type="PANTHER" id="PTHR42847:SF4">
    <property type="entry name" value="ALKANESULFONATE MONOOXYGENASE-RELATED"/>
    <property type="match status" value="1"/>
</dbReference>
<dbReference type="Pfam" id="PF00296">
    <property type="entry name" value="Bac_luciferase"/>
    <property type="match status" value="1"/>
</dbReference>